<accession>A0A9D3SBH5</accession>
<comment type="caution">
    <text evidence="3">The sequence shown here is derived from an EMBL/GenBank/DDBJ whole genome shotgun (WGS) entry which is preliminary data.</text>
</comment>
<dbReference type="AlphaFoldDB" id="A0A9D3SBH5"/>
<dbReference type="InterPro" id="IPR016186">
    <property type="entry name" value="C-type_lectin-like/link_sf"/>
</dbReference>
<evidence type="ECO:0000313" key="4">
    <source>
        <dbReference type="Proteomes" id="UP000824219"/>
    </source>
</evidence>
<dbReference type="EMBL" id="JAHKSW010000029">
    <property type="protein sequence ID" value="KAG7313938.1"/>
    <property type="molecule type" value="Genomic_DNA"/>
</dbReference>
<dbReference type="PROSITE" id="PS00615">
    <property type="entry name" value="C_TYPE_LECTIN_1"/>
    <property type="match status" value="1"/>
</dbReference>
<dbReference type="OrthoDB" id="8950604at2759"/>
<organism evidence="3 4">
    <name type="scientific">Hemibagrus wyckioides</name>
    <dbReference type="NCBI Taxonomy" id="337641"/>
    <lineage>
        <taxon>Eukaryota</taxon>
        <taxon>Metazoa</taxon>
        <taxon>Chordata</taxon>
        <taxon>Craniata</taxon>
        <taxon>Vertebrata</taxon>
        <taxon>Euteleostomi</taxon>
        <taxon>Actinopterygii</taxon>
        <taxon>Neopterygii</taxon>
        <taxon>Teleostei</taxon>
        <taxon>Ostariophysi</taxon>
        <taxon>Siluriformes</taxon>
        <taxon>Bagridae</taxon>
        <taxon>Hemibagrus</taxon>
    </lineage>
</organism>
<evidence type="ECO:0000256" key="1">
    <source>
        <dbReference type="ARBA" id="ARBA00023157"/>
    </source>
</evidence>
<keyword evidence="1" id="KW-1015">Disulfide bond</keyword>
<keyword evidence="4" id="KW-1185">Reference proteome</keyword>
<dbReference type="PANTHER" id="PTHR22803">
    <property type="entry name" value="MANNOSE, PHOSPHOLIPASE, LECTIN RECEPTOR RELATED"/>
    <property type="match status" value="1"/>
</dbReference>
<gene>
    <name evidence="3" type="ORF">KOW79_022434</name>
</gene>
<sequence length="94" mass="10975">MTRLLIAPEETWDFIVNQLSNSRAWIGLSDRDREGVWKWVDGTPLTTKFWCGGEPNNLGEEDCAETGFLNRNCWNDRNCESKEMWICEKVLFSN</sequence>
<dbReference type="Gene3D" id="3.10.100.10">
    <property type="entry name" value="Mannose-Binding Protein A, subunit A"/>
    <property type="match status" value="1"/>
</dbReference>
<dbReference type="Proteomes" id="UP000824219">
    <property type="component" value="Linkage Group LG29"/>
</dbReference>
<dbReference type="Pfam" id="PF00059">
    <property type="entry name" value="Lectin_C"/>
    <property type="match status" value="1"/>
</dbReference>
<dbReference type="InterPro" id="IPR016187">
    <property type="entry name" value="CTDL_fold"/>
</dbReference>
<evidence type="ECO:0000259" key="2">
    <source>
        <dbReference type="PROSITE" id="PS50041"/>
    </source>
</evidence>
<dbReference type="SUPFAM" id="SSF56436">
    <property type="entry name" value="C-type lectin-like"/>
    <property type="match status" value="1"/>
</dbReference>
<dbReference type="PROSITE" id="PS50041">
    <property type="entry name" value="C_TYPE_LECTIN_2"/>
    <property type="match status" value="1"/>
</dbReference>
<protein>
    <recommendedName>
        <fullName evidence="2">C-type lectin domain-containing protein</fullName>
    </recommendedName>
</protein>
<dbReference type="InterPro" id="IPR050111">
    <property type="entry name" value="C-type_lectin/snaclec_domain"/>
</dbReference>
<dbReference type="InterPro" id="IPR018378">
    <property type="entry name" value="C-type_lectin_CS"/>
</dbReference>
<name>A0A9D3SBH5_9TELE</name>
<dbReference type="InterPro" id="IPR001304">
    <property type="entry name" value="C-type_lectin-like"/>
</dbReference>
<evidence type="ECO:0000313" key="3">
    <source>
        <dbReference type="EMBL" id="KAG7313938.1"/>
    </source>
</evidence>
<reference evidence="3 4" key="1">
    <citation type="submission" date="2021-06" db="EMBL/GenBank/DDBJ databases">
        <title>Chromosome-level genome assembly of the red-tail catfish (Hemibagrus wyckioides).</title>
        <authorList>
            <person name="Shao F."/>
        </authorList>
    </citation>
    <scope>NUCLEOTIDE SEQUENCE [LARGE SCALE GENOMIC DNA]</scope>
    <source>
        <strain evidence="3">EC202008001</strain>
        <tissue evidence="3">Blood</tissue>
    </source>
</reference>
<proteinExistence type="predicted"/>
<feature type="domain" description="C-type lectin" evidence="2">
    <location>
        <begin position="6"/>
        <end position="88"/>
    </location>
</feature>